<sequence>MKAVPHGECTCFPSVGFNYIIESYPSICGDCFVAITCVRAIVAFAWTFFVGDWVMHGGAAEPFGVFGMLMGVFGLATIPVWFWGKRMRIATANWIPEGTAQ</sequence>
<keyword evidence="1" id="KW-0472">Membrane</keyword>
<accession>A0A6A5WNP6</accession>
<gene>
    <name evidence="2" type="ORF">P154DRAFT_520092</name>
</gene>
<name>A0A6A5WNP6_9PLEO</name>
<dbReference type="EMBL" id="ML977572">
    <property type="protein sequence ID" value="KAF2003493.1"/>
    <property type="molecule type" value="Genomic_DNA"/>
</dbReference>
<protein>
    <submittedName>
        <fullName evidence="2">Uncharacterized protein</fullName>
    </submittedName>
</protein>
<dbReference type="OrthoDB" id="2533084at2759"/>
<evidence type="ECO:0000313" key="3">
    <source>
        <dbReference type="Proteomes" id="UP000799779"/>
    </source>
</evidence>
<keyword evidence="1" id="KW-0812">Transmembrane</keyword>
<organism evidence="2 3">
    <name type="scientific">Amniculicola lignicola CBS 123094</name>
    <dbReference type="NCBI Taxonomy" id="1392246"/>
    <lineage>
        <taxon>Eukaryota</taxon>
        <taxon>Fungi</taxon>
        <taxon>Dikarya</taxon>
        <taxon>Ascomycota</taxon>
        <taxon>Pezizomycotina</taxon>
        <taxon>Dothideomycetes</taxon>
        <taxon>Pleosporomycetidae</taxon>
        <taxon>Pleosporales</taxon>
        <taxon>Amniculicolaceae</taxon>
        <taxon>Amniculicola</taxon>
    </lineage>
</organism>
<evidence type="ECO:0000313" key="2">
    <source>
        <dbReference type="EMBL" id="KAF2003493.1"/>
    </source>
</evidence>
<dbReference type="AlphaFoldDB" id="A0A6A5WNP6"/>
<proteinExistence type="predicted"/>
<reference evidence="2" key="1">
    <citation type="journal article" date="2020" name="Stud. Mycol.">
        <title>101 Dothideomycetes genomes: a test case for predicting lifestyles and emergence of pathogens.</title>
        <authorList>
            <person name="Haridas S."/>
            <person name="Albert R."/>
            <person name="Binder M."/>
            <person name="Bloem J."/>
            <person name="Labutti K."/>
            <person name="Salamov A."/>
            <person name="Andreopoulos B."/>
            <person name="Baker S."/>
            <person name="Barry K."/>
            <person name="Bills G."/>
            <person name="Bluhm B."/>
            <person name="Cannon C."/>
            <person name="Castanera R."/>
            <person name="Culley D."/>
            <person name="Daum C."/>
            <person name="Ezra D."/>
            <person name="Gonzalez J."/>
            <person name="Henrissat B."/>
            <person name="Kuo A."/>
            <person name="Liang C."/>
            <person name="Lipzen A."/>
            <person name="Lutzoni F."/>
            <person name="Magnuson J."/>
            <person name="Mondo S."/>
            <person name="Nolan M."/>
            <person name="Ohm R."/>
            <person name="Pangilinan J."/>
            <person name="Park H.-J."/>
            <person name="Ramirez L."/>
            <person name="Alfaro M."/>
            <person name="Sun H."/>
            <person name="Tritt A."/>
            <person name="Yoshinaga Y."/>
            <person name="Zwiers L.-H."/>
            <person name="Turgeon B."/>
            <person name="Goodwin S."/>
            <person name="Spatafora J."/>
            <person name="Crous P."/>
            <person name="Grigoriev I."/>
        </authorList>
    </citation>
    <scope>NUCLEOTIDE SEQUENCE</scope>
    <source>
        <strain evidence="2">CBS 123094</strain>
    </source>
</reference>
<keyword evidence="3" id="KW-1185">Reference proteome</keyword>
<evidence type="ECO:0000256" key="1">
    <source>
        <dbReference type="SAM" id="Phobius"/>
    </source>
</evidence>
<feature type="transmembrane region" description="Helical" evidence="1">
    <location>
        <begin position="31"/>
        <end position="51"/>
    </location>
</feature>
<feature type="transmembrane region" description="Helical" evidence="1">
    <location>
        <begin position="63"/>
        <end position="83"/>
    </location>
</feature>
<dbReference type="Proteomes" id="UP000799779">
    <property type="component" value="Unassembled WGS sequence"/>
</dbReference>
<keyword evidence="1" id="KW-1133">Transmembrane helix</keyword>